<evidence type="ECO:0000313" key="2">
    <source>
        <dbReference type="Proteomes" id="UP000499080"/>
    </source>
</evidence>
<sequence>MLYPHCWGNCNNRGIQVINSDEDDDGEPILPDDLVERLYIFACGGRHSLFNFQVWMNFNFLPSLKYMAAARIASRLILDPKIVRMTEEEKLPFFGKIFDCDRQDYWKFIEEKAEEILTPF</sequence>
<keyword evidence="2" id="KW-1185">Reference proteome</keyword>
<accession>A0A4Y2ATD3</accession>
<reference evidence="1 2" key="1">
    <citation type="journal article" date="2019" name="Sci. Rep.">
        <title>Orb-weaving spider Araneus ventricosus genome elucidates the spidroin gene catalogue.</title>
        <authorList>
            <person name="Kono N."/>
            <person name="Nakamura H."/>
            <person name="Ohtoshi R."/>
            <person name="Moran D.A.P."/>
            <person name="Shinohara A."/>
            <person name="Yoshida Y."/>
            <person name="Fujiwara M."/>
            <person name="Mori M."/>
            <person name="Tomita M."/>
            <person name="Arakawa K."/>
        </authorList>
    </citation>
    <scope>NUCLEOTIDE SEQUENCE [LARGE SCALE GENOMIC DNA]</scope>
</reference>
<name>A0A4Y2ATD3_ARAVE</name>
<gene>
    <name evidence="1" type="ORF">AVEN_165314_1</name>
</gene>
<comment type="caution">
    <text evidence="1">The sequence shown here is derived from an EMBL/GenBank/DDBJ whole genome shotgun (WGS) entry which is preliminary data.</text>
</comment>
<dbReference type="EMBL" id="BGPR01000031">
    <property type="protein sequence ID" value="GBL83090.1"/>
    <property type="molecule type" value="Genomic_DNA"/>
</dbReference>
<dbReference type="Proteomes" id="UP000499080">
    <property type="component" value="Unassembled WGS sequence"/>
</dbReference>
<organism evidence="1 2">
    <name type="scientific">Araneus ventricosus</name>
    <name type="common">Orbweaver spider</name>
    <name type="synonym">Epeira ventricosa</name>
    <dbReference type="NCBI Taxonomy" id="182803"/>
    <lineage>
        <taxon>Eukaryota</taxon>
        <taxon>Metazoa</taxon>
        <taxon>Ecdysozoa</taxon>
        <taxon>Arthropoda</taxon>
        <taxon>Chelicerata</taxon>
        <taxon>Arachnida</taxon>
        <taxon>Araneae</taxon>
        <taxon>Araneomorphae</taxon>
        <taxon>Entelegynae</taxon>
        <taxon>Araneoidea</taxon>
        <taxon>Araneidae</taxon>
        <taxon>Araneus</taxon>
    </lineage>
</organism>
<protein>
    <submittedName>
        <fullName evidence="1">Uncharacterized protein</fullName>
    </submittedName>
</protein>
<proteinExistence type="predicted"/>
<dbReference type="AlphaFoldDB" id="A0A4Y2ATD3"/>
<evidence type="ECO:0000313" key="1">
    <source>
        <dbReference type="EMBL" id="GBL83090.1"/>
    </source>
</evidence>